<dbReference type="SMART" id="SM00448">
    <property type="entry name" value="REC"/>
    <property type="match status" value="1"/>
</dbReference>
<name>A0A2H0VGJ9_9BACT</name>
<dbReference type="GO" id="GO:0000160">
    <property type="term" value="P:phosphorelay signal transduction system"/>
    <property type="evidence" value="ECO:0007669"/>
    <property type="project" value="InterPro"/>
</dbReference>
<dbReference type="EMBL" id="PFAH01000002">
    <property type="protein sequence ID" value="PIR98201.1"/>
    <property type="molecule type" value="Genomic_DNA"/>
</dbReference>
<evidence type="ECO:0000313" key="4">
    <source>
        <dbReference type="EMBL" id="PIR98201.1"/>
    </source>
</evidence>
<feature type="modified residue" description="4-aspartylphosphate" evidence="2">
    <location>
        <position position="64"/>
    </location>
</feature>
<organism evidence="4 5">
    <name type="scientific">Candidatus Colwellbacteria bacterium CG10_big_fil_rev_8_21_14_0_10_42_22</name>
    <dbReference type="NCBI Taxonomy" id="1974540"/>
    <lineage>
        <taxon>Bacteria</taxon>
        <taxon>Candidatus Colwelliibacteriota</taxon>
    </lineage>
</organism>
<reference evidence="5" key="1">
    <citation type="submission" date="2017-09" db="EMBL/GenBank/DDBJ databases">
        <title>Depth-based differentiation of microbial function through sediment-hosted aquifers and enrichment of novel symbionts in the deep terrestrial subsurface.</title>
        <authorList>
            <person name="Probst A.J."/>
            <person name="Ladd B."/>
            <person name="Jarett J.K."/>
            <person name="Geller-Mcgrath D.E."/>
            <person name="Sieber C.M.K."/>
            <person name="Emerson J.B."/>
            <person name="Anantharaman K."/>
            <person name="Thomas B.C."/>
            <person name="Malmstrom R."/>
            <person name="Stieglmeier M."/>
            <person name="Klingl A."/>
            <person name="Woyke T."/>
            <person name="Ryan C.M."/>
            <person name="Banfield J.F."/>
        </authorList>
    </citation>
    <scope>NUCLEOTIDE SEQUENCE [LARGE SCALE GENOMIC DNA]</scope>
</reference>
<comment type="caution">
    <text evidence="4">The sequence shown here is derived from an EMBL/GenBank/DDBJ whole genome shotgun (WGS) entry which is preliminary data.</text>
</comment>
<dbReference type="PANTHER" id="PTHR44591:SF3">
    <property type="entry name" value="RESPONSE REGULATORY DOMAIN-CONTAINING PROTEIN"/>
    <property type="match status" value="1"/>
</dbReference>
<dbReference type="Pfam" id="PF00072">
    <property type="entry name" value="Response_reg"/>
    <property type="match status" value="1"/>
</dbReference>
<dbReference type="SUPFAM" id="SSF52172">
    <property type="entry name" value="CheY-like"/>
    <property type="match status" value="1"/>
</dbReference>
<dbReference type="AlphaFoldDB" id="A0A2H0VGJ9"/>
<protein>
    <submittedName>
        <fullName evidence="4">Response regulator</fullName>
    </submittedName>
</protein>
<evidence type="ECO:0000259" key="3">
    <source>
        <dbReference type="PROSITE" id="PS50110"/>
    </source>
</evidence>
<dbReference type="PANTHER" id="PTHR44591">
    <property type="entry name" value="STRESS RESPONSE REGULATOR PROTEIN 1"/>
    <property type="match status" value="1"/>
</dbReference>
<evidence type="ECO:0000313" key="5">
    <source>
        <dbReference type="Proteomes" id="UP000231466"/>
    </source>
</evidence>
<dbReference type="InterPro" id="IPR011006">
    <property type="entry name" value="CheY-like_superfamily"/>
</dbReference>
<feature type="domain" description="Response regulatory" evidence="3">
    <location>
        <begin position="14"/>
        <end position="131"/>
    </location>
</feature>
<proteinExistence type="predicted"/>
<evidence type="ECO:0000256" key="2">
    <source>
        <dbReference type="PROSITE-ProRule" id="PRU00169"/>
    </source>
</evidence>
<sequence>MPEDKIQAEMGDKTILLVEDDPFLSSLLTTRLQKAGLKVVRAMTGEEALSILRAETKPDLILLDIILPQKSGFEVLEEIQADPTLDRAPVIITSNLGQSSDIERGKQLGVINYFVKAQMPIDTLVEEIKKVVNK</sequence>
<dbReference type="InterPro" id="IPR050595">
    <property type="entry name" value="Bact_response_regulator"/>
</dbReference>
<keyword evidence="1 2" id="KW-0597">Phosphoprotein</keyword>
<accession>A0A2H0VGJ9</accession>
<evidence type="ECO:0000256" key="1">
    <source>
        <dbReference type="ARBA" id="ARBA00022553"/>
    </source>
</evidence>
<dbReference type="Proteomes" id="UP000231466">
    <property type="component" value="Unassembled WGS sequence"/>
</dbReference>
<dbReference type="Gene3D" id="3.40.50.2300">
    <property type="match status" value="1"/>
</dbReference>
<dbReference type="InterPro" id="IPR001789">
    <property type="entry name" value="Sig_transdc_resp-reg_receiver"/>
</dbReference>
<gene>
    <name evidence="4" type="ORF">COT89_00605</name>
</gene>
<dbReference type="PROSITE" id="PS50110">
    <property type="entry name" value="RESPONSE_REGULATORY"/>
    <property type="match status" value="1"/>
</dbReference>